<sequence length="457" mass="52377">MTKIHRYEQNVKKIAFFSFLGMLITPAYTQAIEFSENTRLNYKGNIGMNYWYFPKAAPKPEMPEHVGTFDGQLDLNLKAGKYWEFRANPRGVVDIKDQNRRRFLPQDIYADFVTSRFELRAGYQVFSWKTVESVAHSDILNQTDPSLDFFDAPKVGEPALRTRFIIGDENPHTFEVYYLPYFTPAKLPIAGNRFDFSGALPQTTVGAQTITPNVIYDPDANRYETPYNRWRPQGAVRYQKQLFGKVDTSLYYFNGYKRFPQLYPVQATALPVAPGVAVPTQYAQAYNPIHQGGLTWQGTLDALLIKGDVAYIQYVQPTKAQNTVDTVRPYAQYTVGFEYTFNSLFVDSQDLGLIVEALGDSDTGRNPMELDIFRPFQNHVFAGLRYTFNNTGDRSLLVGTFTDYKKGDMLGRIEYEERFFERVKVKAQFLGFATSTGSQLKPFEHTTRGSLLVSYYF</sequence>
<accession>I4BBA8</accession>
<evidence type="ECO:0000313" key="2">
    <source>
        <dbReference type="Proteomes" id="UP000006048"/>
    </source>
</evidence>
<dbReference type="EMBL" id="CP002959">
    <property type="protein sequence ID" value="AFM14565.1"/>
    <property type="molecule type" value="Genomic_DNA"/>
</dbReference>
<organism evidence="1 2">
    <name type="scientific">Turneriella parva (strain ATCC BAA-1111 / DSM 21527 / NCTC 11395 / H)</name>
    <name type="common">Leptospira parva</name>
    <dbReference type="NCBI Taxonomy" id="869212"/>
    <lineage>
        <taxon>Bacteria</taxon>
        <taxon>Pseudomonadati</taxon>
        <taxon>Spirochaetota</taxon>
        <taxon>Spirochaetia</taxon>
        <taxon>Leptospirales</taxon>
        <taxon>Leptospiraceae</taxon>
        <taxon>Turneriella</taxon>
    </lineage>
</organism>
<gene>
    <name evidence="1" type="ordered locus">Turpa_3931</name>
</gene>
<dbReference type="Proteomes" id="UP000006048">
    <property type="component" value="Chromosome"/>
</dbReference>
<dbReference type="HOGENOM" id="CLU_598439_0_0_12"/>
<dbReference type="STRING" id="869212.Turpa_3931"/>
<dbReference type="AlphaFoldDB" id="I4BBA8"/>
<evidence type="ECO:0000313" key="1">
    <source>
        <dbReference type="EMBL" id="AFM14565.1"/>
    </source>
</evidence>
<reference evidence="1 2" key="1">
    <citation type="submission" date="2012-06" db="EMBL/GenBank/DDBJ databases">
        <title>The complete chromosome of genome of Turneriella parva DSM 21527.</title>
        <authorList>
            <consortium name="US DOE Joint Genome Institute (JGI-PGF)"/>
            <person name="Lucas S."/>
            <person name="Han J."/>
            <person name="Lapidus A."/>
            <person name="Bruce D."/>
            <person name="Goodwin L."/>
            <person name="Pitluck S."/>
            <person name="Peters L."/>
            <person name="Kyrpides N."/>
            <person name="Mavromatis K."/>
            <person name="Ivanova N."/>
            <person name="Mikhailova N."/>
            <person name="Chertkov O."/>
            <person name="Detter J.C."/>
            <person name="Tapia R."/>
            <person name="Han C."/>
            <person name="Land M."/>
            <person name="Hauser L."/>
            <person name="Markowitz V."/>
            <person name="Cheng J.-F."/>
            <person name="Hugenholtz P."/>
            <person name="Woyke T."/>
            <person name="Wu D."/>
            <person name="Gronow S."/>
            <person name="Wellnitz S."/>
            <person name="Brambilla E."/>
            <person name="Klenk H.-P."/>
            <person name="Eisen J.A."/>
        </authorList>
    </citation>
    <scope>NUCLEOTIDE SEQUENCE [LARGE SCALE GENOMIC DNA]</scope>
    <source>
        <strain evidence="2">ATCC BAA-1111 / DSM 21527 / NCTC 11395 / H</strain>
    </source>
</reference>
<evidence type="ECO:0008006" key="3">
    <source>
        <dbReference type="Google" id="ProtNLM"/>
    </source>
</evidence>
<protein>
    <recommendedName>
        <fullName evidence="3">Alginate export domain-containing protein</fullName>
    </recommendedName>
</protein>
<proteinExistence type="predicted"/>
<name>I4BBA8_TURPD</name>
<dbReference type="KEGG" id="tpx:Turpa_3931"/>
<keyword evidence="2" id="KW-1185">Reference proteome</keyword>